<gene>
    <name evidence="2" type="ORF">PCANC_26870</name>
</gene>
<reference evidence="2 3" key="1">
    <citation type="submission" date="2017-11" db="EMBL/GenBank/DDBJ databases">
        <title>De novo assembly and phasing of dikaryotic genomes from two isolates of Puccinia coronata f. sp. avenae, the causal agent of oat crown rust.</title>
        <authorList>
            <person name="Miller M.E."/>
            <person name="Zhang Y."/>
            <person name="Omidvar V."/>
            <person name="Sperschneider J."/>
            <person name="Schwessinger B."/>
            <person name="Raley C."/>
            <person name="Palmer J.M."/>
            <person name="Garnica D."/>
            <person name="Upadhyaya N."/>
            <person name="Rathjen J."/>
            <person name="Taylor J.M."/>
            <person name="Park R.F."/>
            <person name="Dodds P.N."/>
            <person name="Hirsch C.D."/>
            <person name="Kianian S.F."/>
            <person name="Figueroa M."/>
        </authorList>
    </citation>
    <scope>NUCLEOTIDE SEQUENCE [LARGE SCALE GENOMIC DNA]</scope>
    <source>
        <strain evidence="2">12NC29</strain>
    </source>
</reference>
<organism evidence="2 3">
    <name type="scientific">Puccinia coronata f. sp. avenae</name>
    <dbReference type="NCBI Taxonomy" id="200324"/>
    <lineage>
        <taxon>Eukaryota</taxon>
        <taxon>Fungi</taxon>
        <taxon>Dikarya</taxon>
        <taxon>Basidiomycota</taxon>
        <taxon>Pucciniomycotina</taxon>
        <taxon>Pucciniomycetes</taxon>
        <taxon>Pucciniales</taxon>
        <taxon>Pucciniaceae</taxon>
        <taxon>Puccinia</taxon>
    </lineage>
</organism>
<keyword evidence="3" id="KW-1185">Reference proteome</keyword>
<dbReference type="EMBL" id="PGCJ01000540">
    <property type="protein sequence ID" value="PLW26470.1"/>
    <property type="molecule type" value="Genomic_DNA"/>
</dbReference>
<evidence type="ECO:0000256" key="1">
    <source>
        <dbReference type="SAM" id="MobiDB-lite"/>
    </source>
</evidence>
<feature type="compositionally biased region" description="Polar residues" evidence="1">
    <location>
        <begin position="26"/>
        <end position="42"/>
    </location>
</feature>
<name>A0A2N5TLU5_9BASI</name>
<sequence>MPKPERTRPSTSELSTSSTPSMRPKSMTTASGKTSPLITSNVSPLCPSTSNTTPNTPLDGHEPESPANNSAKAGKDSATPNSTHPHLHPLGTNVFITL</sequence>
<protein>
    <submittedName>
        <fullName evidence="2">Uncharacterized protein</fullName>
    </submittedName>
</protein>
<feature type="compositionally biased region" description="Low complexity" evidence="1">
    <location>
        <begin position="9"/>
        <end position="21"/>
    </location>
</feature>
<evidence type="ECO:0000313" key="3">
    <source>
        <dbReference type="Proteomes" id="UP000235388"/>
    </source>
</evidence>
<evidence type="ECO:0000313" key="2">
    <source>
        <dbReference type="EMBL" id="PLW26470.1"/>
    </source>
</evidence>
<dbReference type="Proteomes" id="UP000235388">
    <property type="component" value="Unassembled WGS sequence"/>
</dbReference>
<accession>A0A2N5TLU5</accession>
<comment type="caution">
    <text evidence="2">The sequence shown here is derived from an EMBL/GenBank/DDBJ whole genome shotgun (WGS) entry which is preliminary data.</text>
</comment>
<feature type="region of interest" description="Disordered" evidence="1">
    <location>
        <begin position="1"/>
        <end position="98"/>
    </location>
</feature>
<proteinExistence type="predicted"/>
<feature type="compositionally biased region" description="Low complexity" evidence="1">
    <location>
        <begin position="43"/>
        <end position="58"/>
    </location>
</feature>
<dbReference type="AlphaFoldDB" id="A0A2N5TLU5"/>